<dbReference type="InterPro" id="IPR051549">
    <property type="entry name" value="PEP_Utilizing_Enz"/>
</dbReference>
<dbReference type="InterPro" id="IPR008279">
    <property type="entry name" value="PEP-util_enz_mobile_dom"/>
</dbReference>
<dbReference type="InterPro" id="IPR013815">
    <property type="entry name" value="ATP_grasp_subdomain_1"/>
</dbReference>
<name>S9QI80_CYSF2</name>
<dbReference type="Proteomes" id="UP000011682">
    <property type="component" value="Unassembled WGS sequence"/>
</dbReference>
<feature type="domain" description="PEP-utilising enzyme mobile" evidence="3">
    <location>
        <begin position="850"/>
        <end position="919"/>
    </location>
</feature>
<dbReference type="Pfam" id="PF01326">
    <property type="entry name" value="PPDK_N"/>
    <property type="match status" value="1"/>
</dbReference>
<dbReference type="InterPro" id="IPR036637">
    <property type="entry name" value="Phosphohistidine_dom_sf"/>
</dbReference>
<comment type="caution">
    <text evidence="5">The sequence shown here is derived from an EMBL/GenBank/DDBJ whole genome shotgun (WGS) entry which is preliminary data.</text>
</comment>
<keyword evidence="2" id="KW-0067">ATP-binding</keyword>
<dbReference type="GO" id="GO:0005524">
    <property type="term" value="F:ATP binding"/>
    <property type="evidence" value="ECO:0007669"/>
    <property type="project" value="UniProtKB-KW"/>
</dbReference>
<dbReference type="PANTHER" id="PTHR43615:SF1">
    <property type="entry name" value="PPDK_N DOMAIN-CONTAINING PROTEIN"/>
    <property type="match status" value="1"/>
</dbReference>
<evidence type="ECO:0000259" key="3">
    <source>
        <dbReference type="Pfam" id="PF00391"/>
    </source>
</evidence>
<protein>
    <submittedName>
        <fullName evidence="5">Phosphoenolpyruvate synthase</fullName>
    </submittedName>
</protein>
<dbReference type="NCBIfam" id="NF004878">
    <property type="entry name" value="PRK06241.1-3"/>
    <property type="match status" value="1"/>
</dbReference>
<accession>S9QI80</accession>
<evidence type="ECO:0000256" key="1">
    <source>
        <dbReference type="ARBA" id="ARBA00022741"/>
    </source>
</evidence>
<dbReference type="InterPro" id="IPR002192">
    <property type="entry name" value="PPDK_AMP/ATP-bd"/>
</dbReference>
<dbReference type="Gene3D" id="3.30.1490.20">
    <property type="entry name" value="ATP-grasp fold, A domain"/>
    <property type="match status" value="1"/>
</dbReference>
<feature type="domain" description="Pyruvate phosphate dikinase AMP/ATP-binding" evidence="4">
    <location>
        <begin position="45"/>
        <end position="343"/>
    </location>
</feature>
<dbReference type="SUPFAM" id="SSF52009">
    <property type="entry name" value="Phosphohistidine domain"/>
    <property type="match status" value="1"/>
</dbReference>
<dbReference type="SUPFAM" id="SSF56059">
    <property type="entry name" value="Glutathione synthetase ATP-binding domain-like"/>
    <property type="match status" value="1"/>
</dbReference>
<dbReference type="EMBL" id="ANAH02000066">
    <property type="protein sequence ID" value="EPX56138.1"/>
    <property type="molecule type" value="Genomic_DNA"/>
</dbReference>
<reference evidence="5" key="1">
    <citation type="submission" date="2013-05" db="EMBL/GenBank/DDBJ databases">
        <title>Genome assembly of Cystobacter fuscus DSM 2262.</title>
        <authorList>
            <person name="Sharma G."/>
            <person name="Khatri I."/>
            <person name="Kaur C."/>
            <person name="Mayilraj S."/>
            <person name="Subramanian S."/>
        </authorList>
    </citation>
    <scope>NUCLEOTIDE SEQUENCE [LARGE SCALE GENOMIC DNA]</scope>
    <source>
        <strain evidence="5">DSM 2262</strain>
    </source>
</reference>
<dbReference type="eggNOG" id="COG0574">
    <property type="taxonomic scope" value="Bacteria"/>
</dbReference>
<dbReference type="Pfam" id="PF00391">
    <property type="entry name" value="PEP-utilizers"/>
    <property type="match status" value="1"/>
</dbReference>
<dbReference type="GO" id="GO:0016301">
    <property type="term" value="F:kinase activity"/>
    <property type="evidence" value="ECO:0007669"/>
    <property type="project" value="InterPro"/>
</dbReference>
<organism evidence="5 6">
    <name type="scientific">Cystobacter fuscus (strain ATCC 25194 / DSM 2262 / NBRC 100088 / M29)</name>
    <dbReference type="NCBI Taxonomy" id="1242864"/>
    <lineage>
        <taxon>Bacteria</taxon>
        <taxon>Pseudomonadati</taxon>
        <taxon>Myxococcota</taxon>
        <taxon>Myxococcia</taxon>
        <taxon>Myxococcales</taxon>
        <taxon>Cystobacterineae</taxon>
        <taxon>Archangiaceae</taxon>
        <taxon>Cystobacter</taxon>
    </lineage>
</organism>
<dbReference type="FunFam" id="3.30.1490.20:FF:000010">
    <property type="entry name" value="Phosphoenolpyruvate synthase"/>
    <property type="match status" value="1"/>
</dbReference>
<dbReference type="Gene3D" id="3.50.30.10">
    <property type="entry name" value="Phosphohistidine domain"/>
    <property type="match status" value="1"/>
</dbReference>
<evidence type="ECO:0000259" key="4">
    <source>
        <dbReference type="Pfam" id="PF01326"/>
    </source>
</evidence>
<dbReference type="Gene3D" id="3.30.470.20">
    <property type="entry name" value="ATP-grasp fold, B domain"/>
    <property type="match status" value="1"/>
</dbReference>
<sequence>MDGLTLDEPENLMSVDPFPTPSIVRAMEPDPFILPFERISAVDLPHVGGKGANLGELARAGFPVPPGFCVTTAAFDAFLAGVGETQALYAALESLDGREVEAARRVAEATRAALGQAPLPPAVADAVLAAWRTLGTEAAWAVRSSATAEDLPDASFAGQQDTFLNIRGAEALIDAVRRCWVSLFTDRAVLYRARNGFGHRGVKLSVVVQRMVMPEVSGILFTADPLTGRRGTVSIDAGFGLGEALVSGLINADLYKVDKATGEFLSVQVGDKALAIRPRPEGGTWEEPLPEATRRARALDDATARELAALGARIEAHYGEPQDIEWCIESGRIYVVQARPITSLYPLPTPTQEDGLHIYLSFGHFQMMTDPMPPLALQVWRLTVPFGRTSSGTEDAPHETRSLALAGSRIFVDATPMLRHPFLRRRVLGIARHVYEDLGRGMEALASQPAFQRGASSGRATMRGVGRIALPLLARMLHRLLVADPASLLSRVETFSESLLAEMRARLTAAAPGGARLREARRVLSELMSRVLALPPNILAGVVAKGLLGQAIQRGLLGGTQEDLSALERGLPGNVTTEMDLAVGDLTDLVRPHPALTAVLRDRPAPEALAAARELEGGPAFLAAWRAFLERYGMRGPGEVDLSRPRYEDEPSLLLATIVGGAGPAGANRSAGEHRAHHAALAARAEAAGERLIAASRRGLTGGLRARLARRWVRLARAGMGLREHPKFLIVRVLELVRDAVLEAGTLLVQRGTLATADEVFLFRFEELIAALEAERAPDLRPLAEERRATLRRDAKRAPPFVMSSEGEIPVLAVREDLPPGALSGTAASAGVVEGRARVVLDPAREVLHAGEILVAPHTDPGWTPLFVHASGLVTEVGGLMTHGSVVAREYGIPAVVSVAGATRRIHTGQRIRVDGTRGLVEFLDTPATDLTSRERD</sequence>
<dbReference type="AlphaFoldDB" id="S9QI80"/>
<keyword evidence="1" id="KW-0547">Nucleotide-binding</keyword>
<gene>
    <name evidence="5" type="ORF">D187_007480</name>
</gene>
<evidence type="ECO:0000256" key="2">
    <source>
        <dbReference type="ARBA" id="ARBA00022840"/>
    </source>
</evidence>
<keyword evidence="6" id="KW-1185">Reference proteome</keyword>
<evidence type="ECO:0000313" key="5">
    <source>
        <dbReference type="EMBL" id="EPX56138.1"/>
    </source>
</evidence>
<evidence type="ECO:0000313" key="6">
    <source>
        <dbReference type="Proteomes" id="UP000011682"/>
    </source>
</evidence>
<dbReference type="eggNOG" id="COG3848">
    <property type="taxonomic scope" value="Bacteria"/>
</dbReference>
<proteinExistence type="predicted"/>
<dbReference type="PANTHER" id="PTHR43615">
    <property type="entry name" value="PHOSPHOENOLPYRUVATE SYNTHASE-RELATED"/>
    <property type="match status" value="1"/>
</dbReference>